<dbReference type="Pfam" id="PF00561">
    <property type="entry name" value="Abhydrolase_1"/>
    <property type="match status" value="1"/>
</dbReference>
<dbReference type="RefSeq" id="WP_141995705.1">
    <property type="nucleotide sequence ID" value="NZ_VFML01000001.1"/>
</dbReference>
<name>A0A542DCM8_AMYCI</name>
<dbReference type="AlphaFoldDB" id="A0A542DCM8"/>
<dbReference type="InterPro" id="IPR029058">
    <property type="entry name" value="AB_hydrolase_fold"/>
</dbReference>
<accession>A0A542DCM8</accession>
<keyword evidence="4" id="KW-1185">Reference proteome</keyword>
<sequence length="300" mass="32404">MQDSATAPEDVGGRDTAAPVPSPRAARPLELAGAFHWGEHRLAYTEYGSGDRVVLLTHGIMFTRRMHAPLARKLAGSGYRVLTLDLLGHGDSDRPAESWRYSLPAFAEQALALLDHLGVDRAVVGGTSLGANVALEAAVADPDRLHGMIVEMPVLDNAVFAGLLAFPPLLFAARFLPVTVRGVAAVAHRIPHGHQWVDVLTDTLDQQPAALAALLHGVLFSRIAPPKSLRRRIETPALVLGHQGDPIHPFGDADTLAADLPNAEFVRARSPVELRFDPARLTTAITAFLHRRYPVTECRE</sequence>
<organism evidence="3 4">
    <name type="scientific">Amycolatopsis cihanbeyliensis</name>
    <dbReference type="NCBI Taxonomy" id="1128664"/>
    <lineage>
        <taxon>Bacteria</taxon>
        <taxon>Bacillati</taxon>
        <taxon>Actinomycetota</taxon>
        <taxon>Actinomycetes</taxon>
        <taxon>Pseudonocardiales</taxon>
        <taxon>Pseudonocardiaceae</taxon>
        <taxon>Amycolatopsis</taxon>
    </lineage>
</organism>
<protein>
    <submittedName>
        <fullName evidence="3">Pimeloyl-ACP methyl ester carboxylesterase</fullName>
    </submittedName>
</protein>
<evidence type="ECO:0000259" key="2">
    <source>
        <dbReference type="Pfam" id="PF00561"/>
    </source>
</evidence>
<dbReference type="OrthoDB" id="63519at2"/>
<evidence type="ECO:0000256" key="1">
    <source>
        <dbReference type="SAM" id="MobiDB-lite"/>
    </source>
</evidence>
<evidence type="ECO:0000313" key="3">
    <source>
        <dbReference type="EMBL" id="TQJ00819.1"/>
    </source>
</evidence>
<dbReference type="SUPFAM" id="SSF53474">
    <property type="entry name" value="alpha/beta-Hydrolases"/>
    <property type="match status" value="1"/>
</dbReference>
<evidence type="ECO:0000313" key="4">
    <source>
        <dbReference type="Proteomes" id="UP000320876"/>
    </source>
</evidence>
<dbReference type="PANTHER" id="PTHR43798">
    <property type="entry name" value="MONOACYLGLYCEROL LIPASE"/>
    <property type="match status" value="1"/>
</dbReference>
<feature type="region of interest" description="Disordered" evidence="1">
    <location>
        <begin position="1"/>
        <end position="23"/>
    </location>
</feature>
<comment type="caution">
    <text evidence="3">The sequence shown here is derived from an EMBL/GenBank/DDBJ whole genome shotgun (WGS) entry which is preliminary data.</text>
</comment>
<proteinExistence type="predicted"/>
<dbReference type="Gene3D" id="3.40.50.1820">
    <property type="entry name" value="alpha/beta hydrolase"/>
    <property type="match status" value="1"/>
</dbReference>
<gene>
    <name evidence="3" type="ORF">FB471_0470</name>
</gene>
<feature type="domain" description="AB hydrolase-1" evidence="2">
    <location>
        <begin position="53"/>
        <end position="266"/>
    </location>
</feature>
<dbReference type="PANTHER" id="PTHR43798:SF33">
    <property type="entry name" value="HYDROLASE, PUTATIVE (AFU_ORTHOLOGUE AFUA_2G14860)-RELATED"/>
    <property type="match status" value="1"/>
</dbReference>
<dbReference type="GO" id="GO:0003824">
    <property type="term" value="F:catalytic activity"/>
    <property type="evidence" value="ECO:0007669"/>
    <property type="project" value="UniProtKB-ARBA"/>
</dbReference>
<dbReference type="EMBL" id="VFML01000001">
    <property type="protein sequence ID" value="TQJ00819.1"/>
    <property type="molecule type" value="Genomic_DNA"/>
</dbReference>
<dbReference type="PRINTS" id="PR00111">
    <property type="entry name" value="ABHYDROLASE"/>
</dbReference>
<reference evidence="3 4" key="1">
    <citation type="submission" date="2019-06" db="EMBL/GenBank/DDBJ databases">
        <title>Sequencing the genomes of 1000 actinobacteria strains.</title>
        <authorList>
            <person name="Klenk H.-P."/>
        </authorList>
    </citation>
    <scope>NUCLEOTIDE SEQUENCE [LARGE SCALE GENOMIC DNA]</scope>
    <source>
        <strain evidence="3 4">DSM 45679</strain>
    </source>
</reference>
<dbReference type="InterPro" id="IPR000073">
    <property type="entry name" value="AB_hydrolase_1"/>
</dbReference>
<dbReference type="GO" id="GO:0016020">
    <property type="term" value="C:membrane"/>
    <property type="evidence" value="ECO:0007669"/>
    <property type="project" value="TreeGrafter"/>
</dbReference>
<dbReference type="InterPro" id="IPR050266">
    <property type="entry name" value="AB_hydrolase_sf"/>
</dbReference>
<dbReference type="Proteomes" id="UP000320876">
    <property type="component" value="Unassembled WGS sequence"/>
</dbReference>